<dbReference type="SUPFAM" id="SSF53335">
    <property type="entry name" value="S-adenosyl-L-methionine-dependent methyltransferases"/>
    <property type="match status" value="1"/>
</dbReference>
<name>A0A6C0HVM9_9ZZZZ</name>
<accession>A0A6C0HVM9</accession>
<dbReference type="InterPro" id="IPR029063">
    <property type="entry name" value="SAM-dependent_MTases_sf"/>
</dbReference>
<proteinExistence type="predicted"/>
<dbReference type="Gene3D" id="3.40.50.150">
    <property type="entry name" value="Vaccinia Virus protein VP39"/>
    <property type="match status" value="1"/>
</dbReference>
<reference evidence="1" key="1">
    <citation type="journal article" date="2020" name="Nature">
        <title>Giant virus diversity and host interactions through global metagenomics.</title>
        <authorList>
            <person name="Schulz F."/>
            <person name="Roux S."/>
            <person name="Paez-Espino D."/>
            <person name="Jungbluth S."/>
            <person name="Walsh D.A."/>
            <person name="Denef V.J."/>
            <person name="McMahon K.D."/>
            <person name="Konstantinidis K.T."/>
            <person name="Eloe-Fadrosh E.A."/>
            <person name="Kyrpides N.C."/>
            <person name="Woyke T."/>
        </authorList>
    </citation>
    <scope>NUCLEOTIDE SEQUENCE</scope>
    <source>
        <strain evidence="1">GVMAG-M-3300023184-177</strain>
    </source>
</reference>
<sequence>MQKIGLNRNTIDKYYTKSEVVNNCIDIIKNKININKNDIIIEPSAGNGAFNKIKELSNNCYFYDIEPENTDIIKQDFLTLDININININNNNIHIIGNPPFGRQSSIAIKFIKKCCSFASTISFILPRSFKKDSMKKHFLKNYHLITEVDINNAFLVNNIEYDVPCVFQIWEYRDEERIEPTKLEPINFKFVEKEDKPDISFRRIGVNAGTISKDINNKSVQSHYFIKFTNNNIDKLKDIKFENNNTVGPKSISKQELIKEFNKFLI</sequence>
<organism evidence="1">
    <name type="scientific">viral metagenome</name>
    <dbReference type="NCBI Taxonomy" id="1070528"/>
    <lineage>
        <taxon>unclassified sequences</taxon>
        <taxon>metagenomes</taxon>
        <taxon>organismal metagenomes</taxon>
    </lineage>
</organism>
<evidence type="ECO:0008006" key="2">
    <source>
        <dbReference type="Google" id="ProtNLM"/>
    </source>
</evidence>
<protein>
    <recommendedName>
        <fullName evidence="2">Ribosomal RNA adenine methylase transferase N-terminal domain-containing protein</fullName>
    </recommendedName>
</protein>
<dbReference type="AlphaFoldDB" id="A0A6C0HVM9"/>
<evidence type="ECO:0000313" key="1">
    <source>
        <dbReference type="EMBL" id="QHT84470.1"/>
    </source>
</evidence>
<dbReference type="EMBL" id="MN740018">
    <property type="protein sequence ID" value="QHT84470.1"/>
    <property type="molecule type" value="Genomic_DNA"/>
</dbReference>